<dbReference type="CTD" id="20241245"/>
<proteinExistence type="predicted"/>
<dbReference type="AlphaFoldDB" id="V4B2E7"/>
<reference evidence="2 3" key="1">
    <citation type="journal article" date="2013" name="Nature">
        <title>Insights into bilaterian evolution from three spiralian genomes.</title>
        <authorList>
            <person name="Simakov O."/>
            <person name="Marletaz F."/>
            <person name="Cho S.J."/>
            <person name="Edsinger-Gonzales E."/>
            <person name="Havlak P."/>
            <person name="Hellsten U."/>
            <person name="Kuo D.H."/>
            <person name="Larsson T."/>
            <person name="Lv J."/>
            <person name="Arendt D."/>
            <person name="Savage R."/>
            <person name="Osoegawa K."/>
            <person name="de Jong P."/>
            <person name="Grimwood J."/>
            <person name="Chapman J.A."/>
            <person name="Shapiro H."/>
            <person name="Aerts A."/>
            <person name="Otillar R.P."/>
            <person name="Terry A.Y."/>
            <person name="Boore J.L."/>
            <person name="Grigoriev I.V."/>
            <person name="Lindberg D.R."/>
            <person name="Seaver E.C."/>
            <person name="Weisblat D.A."/>
            <person name="Putnam N.H."/>
            <person name="Rokhsar D.S."/>
        </authorList>
    </citation>
    <scope>NUCLEOTIDE SEQUENCE [LARGE SCALE GENOMIC DNA]</scope>
</reference>
<dbReference type="GeneID" id="20241245"/>
<dbReference type="RefSeq" id="XP_009066717.1">
    <property type="nucleotide sequence ID" value="XM_009068469.1"/>
</dbReference>
<dbReference type="HOGENOM" id="CLU_1760862_0_0_1"/>
<keyword evidence="3" id="KW-1185">Reference proteome</keyword>
<feature type="compositionally biased region" description="Acidic residues" evidence="1">
    <location>
        <begin position="77"/>
        <end position="91"/>
    </location>
</feature>
<protein>
    <submittedName>
        <fullName evidence="2">Uncharacterized protein</fullName>
    </submittedName>
</protein>
<organism evidence="2 3">
    <name type="scientific">Lottia gigantea</name>
    <name type="common">Giant owl limpet</name>
    <dbReference type="NCBI Taxonomy" id="225164"/>
    <lineage>
        <taxon>Eukaryota</taxon>
        <taxon>Metazoa</taxon>
        <taxon>Spiralia</taxon>
        <taxon>Lophotrochozoa</taxon>
        <taxon>Mollusca</taxon>
        <taxon>Gastropoda</taxon>
        <taxon>Patellogastropoda</taxon>
        <taxon>Lottioidea</taxon>
        <taxon>Lottiidae</taxon>
        <taxon>Lottia</taxon>
    </lineage>
</organism>
<evidence type="ECO:0000313" key="2">
    <source>
        <dbReference type="EMBL" id="ESO82524.1"/>
    </source>
</evidence>
<gene>
    <name evidence="2" type="ORF">LOTGIDRAFT_169845</name>
</gene>
<evidence type="ECO:0000256" key="1">
    <source>
        <dbReference type="SAM" id="MobiDB-lite"/>
    </source>
</evidence>
<sequence>MTIPGRFMYEYKICHHPECVQENKNQPLLLCRMCDTQIHSKPGYSGHLVLDSPRKKKPFSPVAPHPPDIITSNYSNSDDDESDVEGDVTEEGDVVDGIFIQNKDRPQRSPSEIQKKLLKRKKVLKKRLKKPLLISFITYEMFFRIIFL</sequence>
<feature type="region of interest" description="Disordered" evidence="1">
    <location>
        <begin position="55"/>
        <end position="91"/>
    </location>
</feature>
<dbReference type="STRING" id="225164.V4B2E7"/>
<dbReference type="OrthoDB" id="660555at2759"/>
<dbReference type="KEGG" id="lgi:LOTGIDRAFT_169845"/>
<dbReference type="Proteomes" id="UP000030746">
    <property type="component" value="Unassembled WGS sequence"/>
</dbReference>
<dbReference type="OMA" id="CVYRRIA"/>
<evidence type="ECO:0000313" key="3">
    <source>
        <dbReference type="Proteomes" id="UP000030746"/>
    </source>
</evidence>
<dbReference type="EMBL" id="KB203855">
    <property type="protein sequence ID" value="ESO82524.1"/>
    <property type="molecule type" value="Genomic_DNA"/>
</dbReference>
<name>V4B2E7_LOTGI</name>
<accession>V4B2E7</accession>